<reference evidence="1 2" key="1">
    <citation type="submission" date="2016-10" db="EMBL/GenBank/DDBJ databases">
        <authorList>
            <person name="de Groot N.N."/>
        </authorList>
    </citation>
    <scope>NUCLEOTIDE SEQUENCE [LARGE SCALE GENOMIC DNA]</scope>
    <source>
        <strain evidence="1 2">DSM 25584</strain>
    </source>
</reference>
<sequence length="348" mass="36906">MVAHPRETEALIGHDAAFEDALTAWNRGRFPHARLVSGPDGVGKATFVYRLARHILAAGDPAGSDGAVQIAHGEHPDLLALEPPEAGQGTQAVIKVDEARRASRFCAMQSARSPWRIVVVDPADALNASAANALLKDLEEPPGRVLFFLISHQPARLHDTIRSRCTPIRLAPLSAAQTADIVRGHLPELSAPEAELVARLSDGAPGRAQTLAEMHAGRIYREIVATLGTLPNGEPGALPDLADRLAADHATFAVAAGLLRQWLGRVIRTGATGTAGDELVTGEGAALQALAGRAHLEDWLDVWDKAARLFDRAETSNLDKRQVFLSALLEVEAASRGSGGQSADKRTA</sequence>
<dbReference type="SUPFAM" id="SSF52540">
    <property type="entry name" value="P-loop containing nucleoside triphosphate hydrolases"/>
    <property type="match status" value="1"/>
</dbReference>
<protein>
    <submittedName>
        <fullName evidence="1">DNA polymerase III, delta prime subunit</fullName>
    </submittedName>
</protein>
<dbReference type="InterPro" id="IPR027417">
    <property type="entry name" value="P-loop_NTPase"/>
</dbReference>
<dbReference type="InterPro" id="IPR050238">
    <property type="entry name" value="DNA_Rep/Repair_Clamp_Loader"/>
</dbReference>
<dbReference type="PANTHER" id="PTHR11669">
    <property type="entry name" value="REPLICATION FACTOR C / DNA POLYMERASE III GAMMA-TAU SUBUNIT"/>
    <property type="match status" value="1"/>
</dbReference>
<dbReference type="EMBL" id="FNCE01000002">
    <property type="protein sequence ID" value="SDF74568.1"/>
    <property type="molecule type" value="Genomic_DNA"/>
</dbReference>
<evidence type="ECO:0000313" key="2">
    <source>
        <dbReference type="Proteomes" id="UP000199415"/>
    </source>
</evidence>
<proteinExistence type="predicted"/>
<dbReference type="GO" id="GO:0006261">
    <property type="term" value="P:DNA-templated DNA replication"/>
    <property type="evidence" value="ECO:0007669"/>
    <property type="project" value="TreeGrafter"/>
</dbReference>
<dbReference type="GO" id="GO:0009360">
    <property type="term" value="C:DNA polymerase III complex"/>
    <property type="evidence" value="ECO:0007669"/>
    <property type="project" value="TreeGrafter"/>
</dbReference>
<gene>
    <name evidence="1" type="ORF">SAMN05216241_102208</name>
</gene>
<dbReference type="Gene3D" id="3.40.50.300">
    <property type="entry name" value="P-loop containing nucleotide triphosphate hydrolases"/>
    <property type="match status" value="1"/>
</dbReference>
<dbReference type="Proteomes" id="UP000199415">
    <property type="component" value="Unassembled WGS sequence"/>
</dbReference>
<keyword evidence="2" id="KW-1185">Reference proteome</keyword>
<dbReference type="OrthoDB" id="9811073at2"/>
<dbReference type="PANTHER" id="PTHR11669:SF8">
    <property type="entry name" value="DNA POLYMERASE III SUBUNIT DELTA"/>
    <property type="match status" value="1"/>
</dbReference>
<dbReference type="Pfam" id="PF13177">
    <property type="entry name" value="DNA_pol3_delta2"/>
    <property type="match status" value="1"/>
</dbReference>
<dbReference type="RefSeq" id="WP_090018843.1">
    <property type="nucleotide sequence ID" value="NZ_FNCE01000002.1"/>
</dbReference>
<organism evidence="1 2">
    <name type="scientific">Limimonas halophila</name>
    <dbReference type="NCBI Taxonomy" id="1082479"/>
    <lineage>
        <taxon>Bacteria</taxon>
        <taxon>Pseudomonadati</taxon>
        <taxon>Pseudomonadota</taxon>
        <taxon>Alphaproteobacteria</taxon>
        <taxon>Rhodospirillales</taxon>
        <taxon>Rhodovibrionaceae</taxon>
        <taxon>Limimonas</taxon>
    </lineage>
</organism>
<name>A0A1G7NKJ0_9PROT</name>
<dbReference type="STRING" id="1082479.SAMN05216241_102208"/>
<evidence type="ECO:0000313" key="1">
    <source>
        <dbReference type="EMBL" id="SDF74568.1"/>
    </source>
</evidence>
<dbReference type="AlphaFoldDB" id="A0A1G7NKJ0"/>
<dbReference type="NCBIfam" id="NF005677">
    <property type="entry name" value="PRK07471.1"/>
    <property type="match status" value="1"/>
</dbReference>
<accession>A0A1G7NKJ0</accession>